<comment type="caution">
    <text evidence="1">The sequence shown here is derived from an EMBL/GenBank/DDBJ whole genome shotgun (WGS) entry which is preliminary data.</text>
</comment>
<dbReference type="EMBL" id="JAOUSF010000007">
    <property type="protein sequence ID" value="MCU9615182.1"/>
    <property type="molecule type" value="Genomic_DNA"/>
</dbReference>
<sequence>MNIDTSLMRRRREKQIKFERSVLRELSLEKLKKSVQAHFGNIYSGIGMVMDNAIEEGCYDVAVEAYILGSHYSRLGYYGEPMESIKPRSLKEQTNLAKALADFISYWSNFDGGNGALDESLHYKCEQYVDHWWVEGFTKGKMKYKMRMH</sequence>
<dbReference type="AlphaFoldDB" id="A0AAE3IVW9"/>
<proteinExistence type="predicted"/>
<dbReference type="RefSeq" id="WP_263074506.1">
    <property type="nucleotide sequence ID" value="NZ_JAOUSF010000007.1"/>
</dbReference>
<dbReference type="InterPro" id="IPR019667">
    <property type="entry name" value="Uncharacterised_YbaK"/>
</dbReference>
<name>A0AAE3IVW9_9BACI</name>
<protein>
    <submittedName>
        <fullName evidence="1">YbaK family protein</fullName>
    </submittedName>
</protein>
<evidence type="ECO:0000313" key="2">
    <source>
        <dbReference type="Proteomes" id="UP001209318"/>
    </source>
</evidence>
<reference evidence="1" key="1">
    <citation type="submission" date="2022-10" db="EMBL/GenBank/DDBJ databases">
        <title>Description of Fervidibacillus gen. nov. in the family Fervidibacillaceae fam. nov. with two species, Fervidibacillus albus sp. nov., and Fervidibacillus halotolerans sp. nov., isolated from tidal flat sediments.</title>
        <authorList>
            <person name="Kwon K.K."/>
            <person name="Yang S.-H."/>
        </authorList>
    </citation>
    <scope>NUCLEOTIDE SEQUENCE</scope>
    <source>
        <strain evidence="1">JCM 19140</strain>
    </source>
</reference>
<dbReference type="Pfam" id="PF10730">
    <property type="entry name" value="DUF2521"/>
    <property type="match status" value="1"/>
</dbReference>
<keyword evidence="2" id="KW-1185">Reference proteome</keyword>
<accession>A0AAE3IVW9</accession>
<organism evidence="1 2">
    <name type="scientific">Perspicuibacillus lycopersici</name>
    <dbReference type="NCBI Taxonomy" id="1325689"/>
    <lineage>
        <taxon>Bacteria</taxon>
        <taxon>Bacillati</taxon>
        <taxon>Bacillota</taxon>
        <taxon>Bacilli</taxon>
        <taxon>Bacillales</taxon>
        <taxon>Bacillaceae</taxon>
        <taxon>Perspicuibacillus</taxon>
    </lineage>
</organism>
<gene>
    <name evidence="1" type="ORF">OEV98_16765</name>
</gene>
<dbReference type="Proteomes" id="UP001209318">
    <property type="component" value="Unassembled WGS sequence"/>
</dbReference>
<evidence type="ECO:0000313" key="1">
    <source>
        <dbReference type="EMBL" id="MCU9615182.1"/>
    </source>
</evidence>